<gene>
    <name evidence="8" type="ORF">M0811_09915</name>
</gene>
<feature type="domain" description="Cyclin-like" evidence="6">
    <location>
        <begin position="176"/>
        <end position="260"/>
    </location>
</feature>
<keyword evidence="5" id="KW-0175">Coiled coil</keyword>
<proteinExistence type="inferred from homology"/>
<dbReference type="InterPro" id="IPR036915">
    <property type="entry name" value="Cyclin-like_sf"/>
</dbReference>
<dbReference type="PANTHER" id="PTHR10177">
    <property type="entry name" value="CYCLINS"/>
    <property type="match status" value="1"/>
</dbReference>
<keyword evidence="9" id="KW-1185">Reference proteome</keyword>
<evidence type="ECO:0000256" key="2">
    <source>
        <dbReference type="ARBA" id="ARBA00023127"/>
    </source>
</evidence>
<dbReference type="CDD" id="cd20507">
    <property type="entry name" value="CYCLIN_CCNB1-like_rpt1"/>
    <property type="match status" value="1"/>
</dbReference>
<reference evidence="8" key="1">
    <citation type="submission" date="2022-10" db="EMBL/GenBank/DDBJ databases">
        <title>Novel sulphate-reducing endosymbionts in the free-living metamonad Anaeramoeba.</title>
        <authorList>
            <person name="Jerlstrom-Hultqvist J."/>
            <person name="Cepicka I."/>
            <person name="Gallot-Lavallee L."/>
            <person name="Salas-Leiva D."/>
            <person name="Curtis B.A."/>
            <person name="Zahonova K."/>
            <person name="Pipaliya S."/>
            <person name="Dacks J."/>
            <person name="Roger A.J."/>
        </authorList>
    </citation>
    <scope>NUCLEOTIDE SEQUENCE</scope>
    <source>
        <strain evidence="8">BMAN</strain>
    </source>
</reference>
<feature type="domain" description="Cyclin-like" evidence="6">
    <location>
        <begin position="273"/>
        <end position="379"/>
    </location>
</feature>
<dbReference type="GO" id="GO:0044772">
    <property type="term" value="P:mitotic cell cycle phase transition"/>
    <property type="evidence" value="ECO:0007669"/>
    <property type="project" value="InterPro"/>
</dbReference>
<evidence type="ECO:0000313" key="8">
    <source>
        <dbReference type="EMBL" id="KAJ5071755.1"/>
    </source>
</evidence>
<dbReference type="InterPro" id="IPR004367">
    <property type="entry name" value="Cyclin_C-dom"/>
</dbReference>
<dbReference type="FunFam" id="1.10.472.10:FF:000001">
    <property type="entry name" value="G2/mitotic-specific cyclin"/>
    <property type="match status" value="1"/>
</dbReference>
<evidence type="ECO:0000256" key="5">
    <source>
        <dbReference type="SAM" id="Coils"/>
    </source>
</evidence>
<sequence length="418" mass="48567">MNSKITLENNPSIILAQQNTLKSKIQKQKQKQIAANQQNHKRNKRGVLTTITNTTKTLLPQTTKAIATKNPKKKIHKNSKKEQEKIILKKMNEKLEEEMEEEISIEKEEISPQKSLPEDVIDVNEKYANNIQFVTEFIEEIMDHKFETEKENKISPNYLSTTQTKISTRMRAVLLDWLIEVHLKFKLLPDTLYLTRYIIDKFLSLENLSISKLQLLGVTSMLIASKYEEIYPPEVGDFVYICDGAFNKEDILKMESIILNLLKFDLSYVTPLFFAKRFLRVLDVNLPSNEQDLRYDLLTNYFIEMTVPEIQMLDFCSSKIAASALYLSIQTLDQLKKSQNHQGKIPQDFPSQNLWNPTIQYFTKYSENDLFPCIQEMHKIASKISTLDSANPNNLISVRKKYSHTKYSRVALIPICKL</sequence>
<dbReference type="PIRSF" id="PIRSF001771">
    <property type="entry name" value="Cyclin_A_B_D_E"/>
    <property type="match status" value="1"/>
</dbReference>
<dbReference type="Pfam" id="PF00134">
    <property type="entry name" value="Cyclin_N"/>
    <property type="match status" value="1"/>
</dbReference>
<dbReference type="InterPro" id="IPR013763">
    <property type="entry name" value="Cyclin-like_dom"/>
</dbReference>
<dbReference type="SUPFAM" id="SSF47954">
    <property type="entry name" value="Cyclin-like"/>
    <property type="match status" value="2"/>
</dbReference>
<accession>A0A9Q0LG02</accession>
<evidence type="ECO:0000313" key="9">
    <source>
        <dbReference type="Proteomes" id="UP001149090"/>
    </source>
</evidence>
<dbReference type="GO" id="GO:0016538">
    <property type="term" value="F:cyclin-dependent protein serine/threonine kinase regulator activity"/>
    <property type="evidence" value="ECO:0007669"/>
    <property type="project" value="InterPro"/>
</dbReference>
<dbReference type="InterPro" id="IPR039361">
    <property type="entry name" value="Cyclin"/>
</dbReference>
<comment type="similarity">
    <text evidence="4">Belongs to the cyclin family.</text>
</comment>
<dbReference type="InterPro" id="IPR046965">
    <property type="entry name" value="Cyclin_A/B-like"/>
</dbReference>
<dbReference type="OMA" id="MCLVEED"/>
<dbReference type="Gene3D" id="1.10.472.10">
    <property type="entry name" value="Cyclin-like"/>
    <property type="match status" value="2"/>
</dbReference>
<evidence type="ECO:0000259" key="7">
    <source>
        <dbReference type="SMART" id="SM01332"/>
    </source>
</evidence>
<dbReference type="Pfam" id="PF02984">
    <property type="entry name" value="Cyclin_C"/>
    <property type="match status" value="1"/>
</dbReference>
<keyword evidence="3" id="KW-0131">Cell cycle</keyword>
<keyword evidence="2 4" id="KW-0195">Cyclin</keyword>
<dbReference type="OrthoDB" id="5590282at2759"/>
<dbReference type="AlphaFoldDB" id="A0A9Q0LG02"/>
<comment type="caution">
    <text evidence="8">The sequence shown here is derived from an EMBL/GenBank/DDBJ whole genome shotgun (WGS) entry which is preliminary data.</text>
</comment>
<feature type="coiled-coil region" evidence="5">
    <location>
        <begin position="78"/>
        <end position="108"/>
    </location>
</feature>
<evidence type="ECO:0000256" key="3">
    <source>
        <dbReference type="ARBA" id="ARBA00023306"/>
    </source>
</evidence>
<dbReference type="GO" id="GO:0051301">
    <property type="term" value="P:cell division"/>
    <property type="evidence" value="ECO:0007669"/>
    <property type="project" value="UniProtKB-KW"/>
</dbReference>
<evidence type="ECO:0000256" key="1">
    <source>
        <dbReference type="ARBA" id="ARBA00022618"/>
    </source>
</evidence>
<dbReference type="SMART" id="SM01332">
    <property type="entry name" value="Cyclin_C"/>
    <property type="match status" value="1"/>
</dbReference>
<dbReference type="SMART" id="SM00385">
    <property type="entry name" value="CYCLIN"/>
    <property type="match status" value="2"/>
</dbReference>
<evidence type="ECO:0000256" key="4">
    <source>
        <dbReference type="RuleBase" id="RU000383"/>
    </source>
</evidence>
<evidence type="ECO:0000259" key="6">
    <source>
        <dbReference type="SMART" id="SM00385"/>
    </source>
</evidence>
<dbReference type="EMBL" id="JAPDFW010000085">
    <property type="protein sequence ID" value="KAJ5071755.1"/>
    <property type="molecule type" value="Genomic_DNA"/>
</dbReference>
<feature type="domain" description="Cyclin C-terminal" evidence="7">
    <location>
        <begin position="269"/>
        <end position="416"/>
    </location>
</feature>
<organism evidence="8 9">
    <name type="scientific">Anaeramoeba ignava</name>
    <name type="common">Anaerobic marine amoeba</name>
    <dbReference type="NCBI Taxonomy" id="1746090"/>
    <lineage>
        <taxon>Eukaryota</taxon>
        <taxon>Metamonada</taxon>
        <taxon>Anaeramoebidae</taxon>
        <taxon>Anaeramoeba</taxon>
    </lineage>
</organism>
<name>A0A9Q0LG02_ANAIG</name>
<protein>
    <submittedName>
        <fullName evidence="8">Cyclin-a1-1</fullName>
    </submittedName>
</protein>
<keyword evidence="1" id="KW-0132">Cell division</keyword>
<dbReference type="Proteomes" id="UP001149090">
    <property type="component" value="Unassembled WGS sequence"/>
</dbReference>
<dbReference type="InterPro" id="IPR006671">
    <property type="entry name" value="Cyclin_N"/>
</dbReference>